<keyword evidence="3" id="KW-1185">Reference proteome</keyword>
<gene>
    <name evidence="2" type="ORF">FYC77_13910</name>
</gene>
<dbReference type="PANTHER" id="PTHR33627:SF1">
    <property type="entry name" value="TRANSPOSASE"/>
    <property type="match status" value="1"/>
</dbReference>
<organism evidence="2 3">
    <name type="scientific">Natrialba swarupiae</name>
    <dbReference type="NCBI Taxonomy" id="2448032"/>
    <lineage>
        <taxon>Archaea</taxon>
        <taxon>Methanobacteriati</taxon>
        <taxon>Methanobacteriota</taxon>
        <taxon>Stenosarchaea group</taxon>
        <taxon>Halobacteria</taxon>
        <taxon>Halobacteriales</taxon>
        <taxon>Natrialbaceae</taxon>
        <taxon>Natrialba</taxon>
    </lineage>
</organism>
<reference evidence="2 3" key="1">
    <citation type="submission" date="2019-08" db="EMBL/GenBank/DDBJ databases">
        <title>Archaea genome.</title>
        <authorList>
            <person name="Kajale S."/>
            <person name="Shouche Y."/>
            <person name="Deshpande N."/>
            <person name="Sharma A."/>
        </authorList>
    </citation>
    <scope>NUCLEOTIDE SEQUENCE [LARGE SCALE GENOMIC DNA]</scope>
    <source>
        <strain evidence="2 3">ESP3B_9</strain>
    </source>
</reference>
<evidence type="ECO:0000259" key="1">
    <source>
        <dbReference type="Pfam" id="PF13546"/>
    </source>
</evidence>
<dbReference type="PANTHER" id="PTHR33627">
    <property type="entry name" value="TRANSPOSASE"/>
    <property type="match status" value="1"/>
</dbReference>
<dbReference type="EMBL" id="VTAW01000019">
    <property type="protein sequence ID" value="TYT61306.1"/>
    <property type="molecule type" value="Genomic_DNA"/>
</dbReference>
<dbReference type="Pfam" id="PF13546">
    <property type="entry name" value="DDE_5"/>
    <property type="match status" value="1"/>
</dbReference>
<feature type="domain" description="Transposase IS701-like DDE" evidence="1">
    <location>
        <begin position="59"/>
        <end position="263"/>
    </location>
</feature>
<dbReference type="Proteomes" id="UP000324104">
    <property type="component" value="Unassembled WGS sequence"/>
</dbReference>
<sequence>MKETKRAQAEGLQFLSNYCSAFTTRLDGSSWPKYDRTWQNAARYFRGATGPGSPIATDIADKMQVDQERLERFVRESPWEHENVEKKLRERVPEATQGRQAAVVIDGMGIPKSGEDSVGVARQWCGATGKVDNCQVTVNCTLARPGERQNADQLTWPLGMRLYLPKKWAGADDAEYDDQQHRELFAQRREDANIPDDIEHRTKLEIAAGLVEHVVSADIEHGCVVADQNYGKSRSFRQKLRGLDEPYIMDVSPSSFSFVSEETELLRPEDSP</sequence>
<evidence type="ECO:0000313" key="2">
    <source>
        <dbReference type="EMBL" id="TYT61306.1"/>
    </source>
</evidence>
<proteinExistence type="predicted"/>
<dbReference type="RefSeq" id="WP_149082102.1">
    <property type="nucleotide sequence ID" value="NZ_VTAW01000019.1"/>
</dbReference>
<dbReference type="InterPro" id="IPR039365">
    <property type="entry name" value="IS701-like"/>
</dbReference>
<name>A0A5D5AHU7_9EURY</name>
<comment type="caution">
    <text evidence="2">The sequence shown here is derived from an EMBL/GenBank/DDBJ whole genome shotgun (WGS) entry which is preliminary data.</text>
</comment>
<accession>A0A5D5AHU7</accession>
<protein>
    <submittedName>
        <fullName evidence="2">Transposase</fullName>
    </submittedName>
</protein>
<dbReference type="AlphaFoldDB" id="A0A5D5AHU7"/>
<evidence type="ECO:0000313" key="3">
    <source>
        <dbReference type="Proteomes" id="UP000324104"/>
    </source>
</evidence>
<feature type="non-terminal residue" evidence="2">
    <location>
        <position position="272"/>
    </location>
</feature>
<dbReference type="InterPro" id="IPR038721">
    <property type="entry name" value="IS701-like_DDE_dom"/>
</dbReference>